<evidence type="ECO:0000256" key="13">
    <source>
        <dbReference type="SAM" id="SignalP"/>
    </source>
</evidence>
<accession>B6JVM2</accession>
<comment type="catalytic activity">
    <reaction evidence="11">
        <text>an alpha-D-Man-(1-&gt;2)-alpha-D-Man-(1-&gt;2)-alpha-D-Man-(1-&gt;3)-[alpha-D-Man-(1-&gt;2)-alpha-D-Man-(1-&gt;3)-alpha-D-Man-(1-&gt;6)]-beta-D-Man-(1-&gt;4)-beta-D-GlcNAc-(1-&gt;4)-alpha-D-GlcNAc-diphospho-di-trans,poly-cis-dolichol + a di-trans,poly-cis-dolichyl beta-D-mannosyl phosphate = an alpha-D-Man-(1-&gt;2)-alpha-D-Man-(1-&gt;2)-alpha-D-Man-(1-&gt;3)-[alpha-D-Man-(1-&gt;2)-alpha-D-Man-(1-&gt;3)-[alpha-D-Man-(1-&gt;6)]-alpha-D-Man-(1-&gt;6)]-beta-D-Man-(1-&gt;4)-beta-D-GlcNAc-(1-&gt;4)-alpha-D-GlcNAc-diphospho-di-trans,poly-cis-dolichol + a di-trans,poly-cis-dolichyl phosphate + H(+)</text>
        <dbReference type="Rhea" id="RHEA:29535"/>
        <dbReference type="Rhea" id="RHEA-COMP:19498"/>
        <dbReference type="Rhea" id="RHEA-COMP:19501"/>
        <dbReference type="Rhea" id="RHEA-COMP:19518"/>
        <dbReference type="Rhea" id="RHEA-COMP:19519"/>
        <dbReference type="ChEBI" id="CHEBI:15378"/>
        <dbReference type="ChEBI" id="CHEBI:57683"/>
        <dbReference type="ChEBI" id="CHEBI:58211"/>
        <dbReference type="ChEBI" id="CHEBI:132517"/>
        <dbReference type="ChEBI" id="CHEBI:132519"/>
        <dbReference type="EC" id="2.4.1.260"/>
    </reaction>
    <physiologicalReaction direction="left-to-right" evidence="11">
        <dbReference type="Rhea" id="RHEA:29536"/>
    </physiologicalReaction>
</comment>
<evidence type="ECO:0000313" key="16">
    <source>
        <dbReference type="Proteomes" id="UP000001744"/>
    </source>
</evidence>
<feature type="chain" id="PRO_5002847274" description="Mannosyltransferase" evidence="13">
    <location>
        <begin position="17"/>
        <end position="534"/>
    </location>
</feature>
<feature type="transmembrane region" description="Helical" evidence="12">
    <location>
        <begin position="337"/>
        <end position="356"/>
    </location>
</feature>
<evidence type="ECO:0000256" key="9">
    <source>
        <dbReference type="ARBA" id="ARBA00023136"/>
    </source>
</evidence>
<evidence type="ECO:0000256" key="3">
    <source>
        <dbReference type="ARBA" id="ARBA00007063"/>
    </source>
</evidence>
<keyword evidence="13" id="KW-0732">Signal</keyword>
<dbReference type="Pfam" id="PF11720">
    <property type="entry name" value="Inhibitor_I78"/>
    <property type="match status" value="1"/>
</dbReference>
<keyword evidence="4 12" id="KW-0328">Glycosyltransferase</keyword>
<feature type="transmembrane region" description="Helical" evidence="12">
    <location>
        <begin position="195"/>
        <end position="215"/>
    </location>
</feature>
<dbReference type="JaponicusDB" id="SJAG_00437">
    <property type="gene designation" value="alg12"/>
</dbReference>
<evidence type="ECO:0000256" key="8">
    <source>
        <dbReference type="ARBA" id="ARBA00022989"/>
    </source>
</evidence>
<evidence type="ECO:0000256" key="1">
    <source>
        <dbReference type="ARBA" id="ARBA00004477"/>
    </source>
</evidence>
<dbReference type="Pfam" id="PF03901">
    <property type="entry name" value="Glyco_transf_22"/>
    <property type="match status" value="1"/>
</dbReference>
<dbReference type="GO" id="GO:0052917">
    <property type="term" value="F:dol-P-Man:Man(7)GlcNAc(2)-PP-Dol alpha-1,6-mannosyltransferase activity"/>
    <property type="evidence" value="ECO:0007669"/>
    <property type="project" value="UniProtKB-EC"/>
</dbReference>
<dbReference type="RefSeq" id="XP_002171716.2">
    <property type="nucleotide sequence ID" value="XM_002171680.2"/>
</dbReference>
<dbReference type="OrthoDB" id="19039at2759"/>
<keyword evidence="7 12" id="KW-0256">Endoplasmic reticulum</keyword>
<dbReference type="GO" id="GO:0006487">
    <property type="term" value="P:protein N-linked glycosylation"/>
    <property type="evidence" value="ECO:0000318"/>
    <property type="project" value="GO_Central"/>
</dbReference>
<dbReference type="PANTHER" id="PTHR22760">
    <property type="entry name" value="GLYCOSYLTRANSFERASE"/>
    <property type="match status" value="1"/>
</dbReference>
<proteinExistence type="inferred from homology"/>
<dbReference type="AlphaFoldDB" id="B6JVM2"/>
<evidence type="ECO:0000256" key="12">
    <source>
        <dbReference type="RuleBase" id="RU363075"/>
    </source>
</evidence>
<protein>
    <recommendedName>
        <fullName evidence="12">Mannosyltransferase</fullName>
        <ecNumber evidence="12">2.4.1.-</ecNumber>
    </recommendedName>
</protein>
<comment type="function">
    <text evidence="10">Mannosyltransferase that operates in the biosynthetic pathway of dolichol-linked oligosaccharides, the glycan precursors employed in protein asparagine (N)-glycosylation. The assembly of dolichol-linked oligosaccharides begins on the cytosolic side of the endoplasmic reticulum membrane and finishes in its lumen. The sequential addition of sugars to dolichol pyrophosphate produces dolichol-linked oligosaccharides containing fourteen sugars, including two GlcNAcs, nine mannoses and three glucoses. Once assembled, the oligosaccharide is transferred from the lipid to nascent proteins by oligosaccharyltransferases. In the lumen of the endoplasmic reticulum, adds the eighth mannose residue in an alpha-1,6 linkage onto Man(7)GlcNAc(2)-PP-dolichol to produce Man(8)GlcNAc(2)-PP-dolichol.</text>
</comment>
<keyword evidence="5" id="KW-0808">Transferase</keyword>
<evidence type="ECO:0000256" key="11">
    <source>
        <dbReference type="ARBA" id="ARBA00048899"/>
    </source>
</evidence>
<dbReference type="GeneID" id="7047935"/>
<dbReference type="OMA" id="MIRYLTF"/>
<dbReference type="GO" id="GO:0005789">
    <property type="term" value="C:endoplasmic reticulum membrane"/>
    <property type="evidence" value="ECO:0000318"/>
    <property type="project" value="GO_Central"/>
</dbReference>
<dbReference type="STRING" id="402676.B6JVM2"/>
<evidence type="ECO:0000256" key="10">
    <source>
        <dbReference type="ARBA" id="ARBA00044721"/>
    </source>
</evidence>
<dbReference type="InterPro" id="IPR021719">
    <property type="entry name" value="Prot_inh_I78"/>
</dbReference>
<feature type="signal peptide" evidence="13">
    <location>
        <begin position="1"/>
        <end position="16"/>
    </location>
</feature>
<dbReference type="InterPro" id="IPR005599">
    <property type="entry name" value="GPI_mannosylTrfase"/>
</dbReference>
<sequence length="534" mass="60926">MKLYSTLLLGIVLVYAYVVPYTKVEESFSIQAIHDIQHYGVDLTNYDHFSFPGPVKRSFIPSLVIAILSWFPTQILTPIIAVRLTIGFCSWSSLNYLATYVDQRYGKKTASYFLLLLATQFHLVYYMSRPLANVYALITTNISFALILSHRYYKALAVLVATAVIVRSEVALLLVVATGMLFLSGRILFWKTIRVCLVTFLLALFATVMVDSWFWQEWNWPEGQAFVFNVIAGKSSDWGTSPWYTYFLRIPWLLMHPFAIPLIVLAAKVVPGALMPLLYSLIYVSFYSALKHKEWRFIIYVLPYLTVVAAMGVTWVRNKAQSKSRRVKKLKLFLLSIRLGFIASACMSLGMLFISYQNYPGASALQQLYGLEKTSDNISVHSDVYSCMTGVVKLVEKPTWSFDKTEDPQTLTNTDFFRQFEYVLSEENDLVDLGFTPVAKSKPAQLPIRIPIHLDIVDRFLRAITPRPVYVHCKTNKVDELLSQFQGQPVNSIPELPPYHRIISPGAMVTKDYRPERINIHITENGLIKQITHG</sequence>
<evidence type="ECO:0000256" key="5">
    <source>
        <dbReference type="ARBA" id="ARBA00022679"/>
    </source>
</evidence>
<evidence type="ECO:0000256" key="6">
    <source>
        <dbReference type="ARBA" id="ARBA00022692"/>
    </source>
</evidence>
<evidence type="ECO:0000313" key="15">
    <source>
        <dbReference type="JaponicusDB" id="SJAG_00437"/>
    </source>
</evidence>
<gene>
    <name evidence="15" type="primary">alg12</name>
    <name evidence="14" type="ORF">SJAG_00437</name>
</gene>
<dbReference type="HOGENOM" id="CLU_008917_0_0_1"/>
<dbReference type="UniPathway" id="UPA00378"/>
<evidence type="ECO:0000256" key="7">
    <source>
        <dbReference type="ARBA" id="ARBA00022824"/>
    </source>
</evidence>
<dbReference type="Proteomes" id="UP000001744">
    <property type="component" value="Unassembled WGS sequence"/>
</dbReference>
<evidence type="ECO:0000313" key="14">
    <source>
        <dbReference type="EMBL" id="EEB05423.2"/>
    </source>
</evidence>
<reference evidence="14 16" key="1">
    <citation type="journal article" date="2011" name="Science">
        <title>Comparative functional genomics of the fission yeasts.</title>
        <authorList>
            <person name="Rhind N."/>
            <person name="Chen Z."/>
            <person name="Yassour M."/>
            <person name="Thompson D.A."/>
            <person name="Haas B.J."/>
            <person name="Habib N."/>
            <person name="Wapinski I."/>
            <person name="Roy S."/>
            <person name="Lin M.F."/>
            <person name="Heiman D.I."/>
            <person name="Young S.K."/>
            <person name="Furuya K."/>
            <person name="Guo Y."/>
            <person name="Pidoux A."/>
            <person name="Chen H.M."/>
            <person name="Robbertse B."/>
            <person name="Goldberg J.M."/>
            <person name="Aoki K."/>
            <person name="Bayne E.H."/>
            <person name="Berlin A.M."/>
            <person name="Desjardins C.A."/>
            <person name="Dobbs E."/>
            <person name="Dukaj L."/>
            <person name="Fan L."/>
            <person name="FitzGerald M.G."/>
            <person name="French C."/>
            <person name="Gujja S."/>
            <person name="Hansen K."/>
            <person name="Keifenheim D."/>
            <person name="Levin J.Z."/>
            <person name="Mosher R.A."/>
            <person name="Mueller C.A."/>
            <person name="Pfiffner J."/>
            <person name="Priest M."/>
            <person name="Russ C."/>
            <person name="Smialowska A."/>
            <person name="Swoboda P."/>
            <person name="Sykes S.M."/>
            <person name="Vaughn M."/>
            <person name="Vengrova S."/>
            <person name="Yoder R."/>
            <person name="Zeng Q."/>
            <person name="Allshire R."/>
            <person name="Baulcombe D."/>
            <person name="Birren B.W."/>
            <person name="Brown W."/>
            <person name="Ekwall K."/>
            <person name="Kellis M."/>
            <person name="Leatherwood J."/>
            <person name="Levin H."/>
            <person name="Margalit H."/>
            <person name="Martienssen R."/>
            <person name="Nieduszynski C.A."/>
            <person name="Spatafora J.W."/>
            <person name="Friedman N."/>
            <person name="Dalgaard J.Z."/>
            <person name="Baumann P."/>
            <person name="Niki H."/>
            <person name="Regev A."/>
            <person name="Nusbaum C."/>
        </authorList>
    </citation>
    <scope>NUCLEOTIDE SEQUENCE [LARGE SCALE GENOMIC DNA]</scope>
    <source>
        <strain evidence="16">yFS275 / FY16936</strain>
    </source>
</reference>
<feature type="transmembrane region" description="Helical" evidence="12">
    <location>
        <begin position="296"/>
        <end position="316"/>
    </location>
</feature>
<organism evidence="14 16">
    <name type="scientific">Schizosaccharomyces japonicus (strain yFS275 / FY16936)</name>
    <name type="common">Fission yeast</name>
    <dbReference type="NCBI Taxonomy" id="402676"/>
    <lineage>
        <taxon>Eukaryota</taxon>
        <taxon>Fungi</taxon>
        <taxon>Dikarya</taxon>
        <taxon>Ascomycota</taxon>
        <taxon>Taphrinomycotina</taxon>
        <taxon>Schizosaccharomycetes</taxon>
        <taxon>Schizosaccharomycetales</taxon>
        <taxon>Schizosaccharomycetaceae</taxon>
        <taxon>Schizosaccharomyces</taxon>
    </lineage>
</organism>
<dbReference type="GO" id="GO:0000009">
    <property type="term" value="F:alpha-1,6-mannosyltransferase activity"/>
    <property type="evidence" value="ECO:0000318"/>
    <property type="project" value="GO_Central"/>
</dbReference>
<comment type="subcellular location">
    <subcellularLocation>
        <location evidence="1 12">Endoplasmic reticulum membrane</location>
        <topology evidence="1 12">Multi-pass membrane protein</topology>
    </subcellularLocation>
</comment>
<feature type="transmembrane region" description="Helical" evidence="12">
    <location>
        <begin position="55"/>
        <end position="73"/>
    </location>
</feature>
<feature type="transmembrane region" description="Helical" evidence="12">
    <location>
        <begin position="110"/>
        <end position="127"/>
    </location>
</feature>
<keyword evidence="6 12" id="KW-0812">Transmembrane</keyword>
<dbReference type="eggNOG" id="KOG2516">
    <property type="taxonomic scope" value="Eukaryota"/>
</dbReference>
<name>B6JVM2_SCHJY</name>
<dbReference type="EMBL" id="KE651166">
    <property type="protein sequence ID" value="EEB05423.2"/>
    <property type="molecule type" value="Genomic_DNA"/>
</dbReference>
<dbReference type="PANTHER" id="PTHR22760:SF1">
    <property type="entry name" value="DOL-P-MAN:MAN(7)GLCNAC(2)-PP-DOL ALPHA-1,6-MANNOSYLTRANSFERASE"/>
    <property type="match status" value="1"/>
</dbReference>
<evidence type="ECO:0000256" key="4">
    <source>
        <dbReference type="ARBA" id="ARBA00022676"/>
    </source>
</evidence>
<evidence type="ECO:0000256" key="2">
    <source>
        <dbReference type="ARBA" id="ARBA00004922"/>
    </source>
</evidence>
<feature type="transmembrane region" description="Helical" evidence="12">
    <location>
        <begin position="134"/>
        <end position="153"/>
    </location>
</feature>
<keyword evidence="9 12" id="KW-0472">Membrane</keyword>
<dbReference type="Gene3D" id="3.30.10.10">
    <property type="entry name" value="Trypsin Inhibitor V, subunit A"/>
    <property type="match status" value="1"/>
</dbReference>
<dbReference type="EC" id="2.4.1.-" evidence="12"/>
<comment type="pathway">
    <text evidence="2">Protein modification; protein glycosylation.</text>
</comment>
<feature type="transmembrane region" description="Helical" evidence="12">
    <location>
        <begin position="159"/>
        <end position="183"/>
    </location>
</feature>
<feature type="transmembrane region" description="Helical" evidence="12">
    <location>
        <begin position="246"/>
        <end position="266"/>
    </location>
</feature>
<feature type="transmembrane region" description="Helical" evidence="12">
    <location>
        <begin position="273"/>
        <end position="290"/>
    </location>
</feature>
<keyword evidence="8 12" id="KW-1133">Transmembrane helix</keyword>
<comment type="similarity">
    <text evidence="3 12">Belongs to the glycosyltransferase 22 family.</text>
</comment>
<dbReference type="VEuPathDB" id="FungiDB:SJAG_00437"/>
<keyword evidence="16" id="KW-1185">Reference proteome</keyword>